<dbReference type="EMBL" id="QAON01000018">
    <property type="protein sequence ID" value="PTQ87543.1"/>
    <property type="molecule type" value="Genomic_DNA"/>
</dbReference>
<dbReference type="PANTHER" id="PTHR42954:SF2">
    <property type="entry name" value="FE(2+) TRANSPORT PROTEIN A"/>
    <property type="match status" value="1"/>
</dbReference>
<proteinExistence type="predicted"/>
<dbReference type="Proteomes" id="UP000244223">
    <property type="component" value="Unassembled WGS sequence"/>
</dbReference>
<evidence type="ECO:0000259" key="2">
    <source>
        <dbReference type="SMART" id="SM00899"/>
    </source>
</evidence>
<dbReference type="InterPro" id="IPR052713">
    <property type="entry name" value="FeoA"/>
</dbReference>
<gene>
    <name evidence="3" type="ORF">C8N29_11838</name>
</gene>
<comment type="caution">
    <text evidence="3">The sequence shown here is derived from an EMBL/GenBank/DDBJ whole genome shotgun (WGS) entry which is preliminary data.</text>
</comment>
<feature type="domain" description="Ferrous iron transporter FeoA-like" evidence="2">
    <location>
        <begin position="1"/>
        <end position="77"/>
    </location>
</feature>
<reference evidence="3 4" key="1">
    <citation type="submission" date="2018-04" db="EMBL/GenBank/DDBJ databases">
        <title>Genomic Encyclopedia of Archaeal and Bacterial Type Strains, Phase II (KMG-II): from individual species to whole genera.</title>
        <authorList>
            <person name="Goeker M."/>
        </authorList>
    </citation>
    <scope>NUCLEOTIDE SEQUENCE [LARGE SCALE GENOMIC DNA]</scope>
    <source>
        <strain evidence="3 4">DSM 5822</strain>
    </source>
</reference>
<name>A0A2T5IUP5_9GAMM</name>
<dbReference type="Pfam" id="PF04023">
    <property type="entry name" value="FeoA"/>
    <property type="match status" value="1"/>
</dbReference>
<sequence>MRLSQLAKNTPARVLSVQQHHEADPIAKRLTELGFVSGETIRLITRAPFGGDPILVQVGFTRFALRLSEAERILVQELRA</sequence>
<dbReference type="OrthoDB" id="9811076at2"/>
<dbReference type="InterPro" id="IPR007167">
    <property type="entry name" value="Fe-transptr_FeoA-like"/>
</dbReference>
<dbReference type="InterPro" id="IPR038157">
    <property type="entry name" value="FeoA_core_dom"/>
</dbReference>
<dbReference type="SUPFAM" id="SSF50037">
    <property type="entry name" value="C-terminal domain of transcriptional repressors"/>
    <property type="match status" value="1"/>
</dbReference>
<dbReference type="RefSeq" id="WP_107866761.1">
    <property type="nucleotide sequence ID" value="NZ_QAON01000018.1"/>
</dbReference>
<dbReference type="SMART" id="SM00899">
    <property type="entry name" value="FeoA"/>
    <property type="match status" value="1"/>
</dbReference>
<keyword evidence="4" id="KW-1185">Reference proteome</keyword>
<dbReference type="AlphaFoldDB" id="A0A2T5IUP5"/>
<evidence type="ECO:0000256" key="1">
    <source>
        <dbReference type="ARBA" id="ARBA00023004"/>
    </source>
</evidence>
<evidence type="ECO:0000313" key="4">
    <source>
        <dbReference type="Proteomes" id="UP000244223"/>
    </source>
</evidence>
<organism evidence="3 4">
    <name type="scientific">Agitococcus lubricus</name>
    <dbReference type="NCBI Taxonomy" id="1077255"/>
    <lineage>
        <taxon>Bacteria</taxon>
        <taxon>Pseudomonadati</taxon>
        <taxon>Pseudomonadota</taxon>
        <taxon>Gammaproteobacteria</taxon>
        <taxon>Moraxellales</taxon>
        <taxon>Moraxellaceae</taxon>
        <taxon>Agitococcus</taxon>
    </lineage>
</organism>
<keyword evidence="1" id="KW-0408">Iron</keyword>
<protein>
    <submittedName>
        <fullName evidence="3">Ferrous iron transport protein A</fullName>
    </submittedName>
</protein>
<dbReference type="Gene3D" id="2.30.30.90">
    <property type="match status" value="1"/>
</dbReference>
<accession>A0A2T5IUP5</accession>
<dbReference type="GO" id="GO:0046914">
    <property type="term" value="F:transition metal ion binding"/>
    <property type="evidence" value="ECO:0007669"/>
    <property type="project" value="InterPro"/>
</dbReference>
<evidence type="ECO:0000313" key="3">
    <source>
        <dbReference type="EMBL" id="PTQ87543.1"/>
    </source>
</evidence>
<dbReference type="PANTHER" id="PTHR42954">
    <property type="entry name" value="FE(2+) TRANSPORT PROTEIN A"/>
    <property type="match status" value="1"/>
</dbReference>
<dbReference type="InterPro" id="IPR008988">
    <property type="entry name" value="Transcriptional_repressor_C"/>
</dbReference>